<evidence type="ECO:0000313" key="1">
    <source>
        <dbReference type="EMBL" id="KAJ8123565.1"/>
    </source>
</evidence>
<gene>
    <name evidence="1" type="ORF">O1611_g9558</name>
</gene>
<protein>
    <submittedName>
        <fullName evidence="1">Uncharacterized protein</fullName>
    </submittedName>
</protein>
<organism evidence="1 2">
    <name type="scientific">Lasiodiplodia mahajangana</name>
    <dbReference type="NCBI Taxonomy" id="1108764"/>
    <lineage>
        <taxon>Eukaryota</taxon>
        <taxon>Fungi</taxon>
        <taxon>Dikarya</taxon>
        <taxon>Ascomycota</taxon>
        <taxon>Pezizomycotina</taxon>
        <taxon>Dothideomycetes</taxon>
        <taxon>Dothideomycetes incertae sedis</taxon>
        <taxon>Botryosphaeriales</taxon>
        <taxon>Botryosphaeriaceae</taxon>
        <taxon>Lasiodiplodia</taxon>
    </lineage>
</organism>
<name>A0ACC2J840_9PEZI</name>
<comment type="caution">
    <text evidence="1">The sequence shown here is derived from an EMBL/GenBank/DDBJ whole genome shotgun (WGS) entry which is preliminary data.</text>
</comment>
<reference evidence="1" key="1">
    <citation type="submission" date="2022-12" db="EMBL/GenBank/DDBJ databases">
        <title>Genome Sequence of Lasiodiplodia mahajangana.</title>
        <authorList>
            <person name="Buettner E."/>
        </authorList>
    </citation>
    <scope>NUCLEOTIDE SEQUENCE</scope>
    <source>
        <strain evidence="1">VT137</strain>
    </source>
</reference>
<sequence>MAPNSSASSSSQWPDNTGQRQLPYAHETSLCPWPQDFFDDDVYAFDMPQAPLLPPDIFGTQSSQRGNVSLCSLTTPDEEVGYPRAKRQKRQDSCQQILEMNSQTASISLPSGVRDSENPPAPSTVASASKKFACPFLKQAGKMYQSTKDWKCCLGPGPGWETISRLKEHLYRKHSTNYQCPRCLDAFEDDSALHQHQRSKTPCPIRTHDGPGIGRLDTDQLNQLKKRRRCISDEEKWSGMYRTIFRLESTADIPSPYYEDIIPVPNMGSSSSSDGDSLHQFLSYLQARLLEGDDETYGNPSSIRTCIGLVEHYQRVKEQGHGHT</sequence>
<dbReference type="EMBL" id="JAPUUL010003319">
    <property type="protein sequence ID" value="KAJ8123565.1"/>
    <property type="molecule type" value="Genomic_DNA"/>
</dbReference>
<dbReference type="Proteomes" id="UP001153332">
    <property type="component" value="Unassembled WGS sequence"/>
</dbReference>
<accession>A0ACC2J840</accession>
<proteinExistence type="predicted"/>
<evidence type="ECO:0000313" key="2">
    <source>
        <dbReference type="Proteomes" id="UP001153332"/>
    </source>
</evidence>
<keyword evidence="2" id="KW-1185">Reference proteome</keyword>